<dbReference type="CDD" id="cd11075">
    <property type="entry name" value="CYP77_89"/>
    <property type="match status" value="1"/>
</dbReference>
<evidence type="ECO:0000256" key="6">
    <source>
        <dbReference type="SAM" id="Phobius"/>
    </source>
</evidence>
<dbReference type="Proteomes" id="UP001412067">
    <property type="component" value="Unassembled WGS sequence"/>
</dbReference>
<organism evidence="7 8">
    <name type="scientific">Platanthera guangdongensis</name>
    <dbReference type="NCBI Taxonomy" id="2320717"/>
    <lineage>
        <taxon>Eukaryota</taxon>
        <taxon>Viridiplantae</taxon>
        <taxon>Streptophyta</taxon>
        <taxon>Embryophyta</taxon>
        <taxon>Tracheophyta</taxon>
        <taxon>Spermatophyta</taxon>
        <taxon>Magnoliopsida</taxon>
        <taxon>Liliopsida</taxon>
        <taxon>Asparagales</taxon>
        <taxon>Orchidaceae</taxon>
        <taxon>Orchidoideae</taxon>
        <taxon>Orchideae</taxon>
        <taxon>Orchidinae</taxon>
        <taxon>Platanthera</taxon>
    </lineage>
</organism>
<dbReference type="PANTHER" id="PTHR24298:SF800">
    <property type="entry name" value="CYTOCHROME P450 89A2-RELATED"/>
    <property type="match status" value="1"/>
</dbReference>
<dbReference type="InterPro" id="IPR051103">
    <property type="entry name" value="Plant_metabolite_P450s"/>
</dbReference>
<evidence type="ECO:0000256" key="3">
    <source>
        <dbReference type="ARBA" id="ARBA00022723"/>
    </source>
</evidence>
<evidence type="ECO:0000256" key="1">
    <source>
        <dbReference type="ARBA" id="ARBA00004167"/>
    </source>
</evidence>
<accession>A0ABR2LT02</accession>
<keyword evidence="5 6" id="KW-0472">Membrane</keyword>
<evidence type="ECO:0000313" key="7">
    <source>
        <dbReference type="EMBL" id="KAK8947991.1"/>
    </source>
</evidence>
<evidence type="ECO:0000256" key="4">
    <source>
        <dbReference type="ARBA" id="ARBA00022989"/>
    </source>
</evidence>
<dbReference type="PRINTS" id="PR00463">
    <property type="entry name" value="EP450I"/>
</dbReference>
<proteinExistence type="predicted"/>
<keyword evidence="3" id="KW-0479">Metal-binding</keyword>
<evidence type="ECO:0000256" key="5">
    <source>
        <dbReference type="ARBA" id="ARBA00023136"/>
    </source>
</evidence>
<dbReference type="EMBL" id="JBBWWR010000016">
    <property type="protein sequence ID" value="KAK8947991.1"/>
    <property type="molecule type" value="Genomic_DNA"/>
</dbReference>
<feature type="transmembrane region" description="Helical" evidence="6">
    <location>
        <begin position="22"/>
        <end position="43"/>
    </location>
</feature>
<sequence>MCTHLSALTSIRSRCTKQSEKFYLFIIIIIIALLFSTKPSFLLRPSKKSNLPPGPPSIPVIGNLLWLRHFPSLSTIEALLRNLRPHLGPIITLHIGSRPSIYITDRFLSHKALIELGSVFSTRPPRPPTGRFLNSDVLNITFSPYGSIWRLLRRNLTTEILQPAKLHLFSHERSWILGLLLRRLHAKSQESSQRDVVPVTIFQFAMLGLLARMCFGERLAEEAITEIEIATRELILYLNTSLRILAFVPKFLSTFLFRERWRTLLRLRQRQSELFLPLIRARREREKNANEERLMLYLYVDSLIRISIAEEGDRRLTDQELVSLCSEFLMAGAETTASALHWIMAEIVARPAVQAKLVEEVEMRSGEEIKDEDLQKMSYLKAVVMEGLRRHPPVHFLLPHSVTEDTVFEGYLIPKEVPVSFLVSALGWDERVWAEPMEFVPERFMPGGDGEGVDITGSREIKMMPFGRGGGCALGLGSPCFTSSILLLIL</sequence>
<comment type="subcellular location">
    <subcellularLocation>
        <location evidence="1">Membrane</location>
        <topology evidence="1">Single-pass membrane protein</topology>
    </subcellularLocation>
</comment>
<keyword evidence="4 6" id="KW-1133">Transmembrane helix</keyword>
<keyword evidence="8" id="KW-1185">Reference proteome</keyword>
<dbReference type="InterPro" id="IPR036396">
    <property type="entry name" value="Cyt_P450_sf"/>
</dbReference>
<dbReference type="Gene3D" id="1.10.630.10">
    <property type="entry name" value="Cytochrome P450"/>
    <property type="match status" value="1"/>
</dbReference>
<gene>
    <name evidence="7" type="primary">CYP89A9</name>
    <name evidence="7" type="ORF">KSP40_PGU021326</name>
</gene>
<protein>
    <submittedName>
        <fullName evidence="7">Cytochrome P450 89A9</fullName>
    </submittedName>
</protein>
<dbReference type="InterPro" id="IPR001128">
    <property type="entry name" value="Cyt_P450"/>
</dbReference>
<dbReference type="PANTHER" id="PTHR24298">
    <property type="entry name" value="FLAVONOID 3'-MONOOXYGENASE-RELATED"/>
    <property type="match status" value="1"/>
</dbReference>
<keyword evidence="2 6" id="KW-0812">Transmembrane</keyword>
<evidence type="ECO:0000256" key="2">
    <source>
        <dbReference type="ARBA" id="ARBA00022692"/>
    </source>
</evidence>
<dbReference type="InterPro" id="IPR002401">
    <property type="entry name" value="Cyt_P450_E_grp-I"/>
</dbReference>
<reference evidence="7 8" key="1">
    <citation type="journal article" date="2022" name="Nat. Plants">
        <title>Genomes of leafy and leafless Platanthera orchids illuminate the evolution of mycoheterotrophy.</title>
        <authorList>
            <person name="Li M.H."/>
            <person name="Liu K.W."/>
            <person name="Li Z."/>
            <person name="Lu H.C."/>
            <person name="Ye Q.L."/>
            <person name="Zhang D."/>
            <person name="Wang J.Y."/>
            <person name="Li Y.F."/>
            <person name="Zhong Z.M."/>
            <person name="Liu X."/>
            <person name="Yu X."/>
            <person name="Liu D.K."/>
            <person name="Tu X.D."/>
            <person name="Liu B."/>
            <person name="Hao Y."/>
            <person name="Liao X.Y."/>
            <person name="Jiang Y.T."/>
            <person name="Sun W.H."/>
            <person name="Chen J."/>
            <person name="Chen Y.Q."/>
            <person name="Ai Y."/>
            <person name="Zhai J.W."/>
            <person name="Wu S.S."/>
            <person name="Zhou Z."/>
            <person name="Hsiao Y.Y."/>
            <person name="Wu W.L."/>
            <person name="Chen Y.Y."/>
            <person name="Lin Y.F."/>
            <person name="Hsu J.L."/>
            <person name="Li C.Y."/>
            <person name="Wang Z.W."/>
            <person name="Zhao X."/>
            <person name="Zhong W.Y."/>
            <person name="Ma X.K."/>
            <person name="Ma L."/>
            <person name="Huang J."/>
            <person name="Chen G.Z."/>
            <person name="Huang M.Z."/>
            <person name="Huang L."/>
            <person name="Peng D.H."/>
            <person name="Luo Y.B."/>
            <person name="Zou S.Q."/>
            <person name="Chen S.P."/>
            <person name="Lan S."/>
            <person name="Tsai W.C."/>
            <person name="Van de Peer Y."/>
            <person name="Liu Z.J."/>
        </authorList>
    </citation>
    <scope>NUCLEOTIDE SEQUENCE [LARGE SCALE GENOMIC DNA]</scope>
    <source>
        <strain evidence="7">Lor288</strain>
    </source>
</reference>
<evidence type="ECO:0000313" key="8">
    <source>
        <dbReference type="Proteomes" id="UP001412067"/>
    </source>
</evidence>
<dbReference type="SUPFAM" id="SSF48264">
    <property type="entry name" value="Cytochrome P450"/>
    <property type="match status" value="1"/>
</dbReference>
<dbReference type="Pfam" id="PF00067">
    <property type="entry name" value="p450"/>
    <property type="match status" value="1"/>
</dbReference>
<name>A0ABR2LT02_9ASPA</name>
<comment type="caution">
    <text evidence="7">The sequence shown here is derived from an EMBL/GenBank/DDBJ whole genome shotgun (WGS) entry which is preliminary data.</text>
</comment>